<evidence type="ECO:0000313" key="3">
    <source>
        <dbReference type="Proteomes" id="UP000186997"/>
    </source>
</evidence>
<dbReference type="AlphaFoldDB" id="A0A1R3XCQ1"/>
<dbReference type="Pfam" id="PF09898">
    <property type="entry name" value="DUF2125"/>
    <property type="match status" value="1"/>
</dbReference>
<accession>A0A1R3XCQ1</accession>
<keyword evidence="3" id="KW-1185">Reference proteome</keyword>
<protein>
    <recommendedName>
        <fullName evidence="4">DUF2125 domain-containing protein</fullName>
    </recommendedName>
</protein>
<dbReference type="RefSeq" id="WP_242654423.1">
    <property type="nucleotide sequence ID" value="NZ_FTPR01000002.1"/>
</dbReference>
<sequence>MTYPTGMRSAVCIAALIAGSAAQADVTAAQVWEDWKAQMSLYGEDSLTIGAEETSSGVVTIRDLSLRTTDDEVTAEISVGTITFNEQSDGTVRVTMDDSYPMVITGEDGVVVTLAVTQQNMDMIVSGDPDAMNYAITADQYGIALQDVVDGDITFTGDAQVMVNDIDMRYQTETGDLREISYNGTIGSVDLLVDFQIPGGNGEYVTAGGKMTAIAAQAEMSVPADADLNDPDTLIVDGFAIAGGYTIDRSDFVFDINADGDQASGSITVGSSTLTGEMNNSTVGYTSSTNDVAMNIVSGDFPLPIELSLAQYGVNVLFPTAASEEASDFAFGFDLVDLSISDALWDLFDAGKVLPRDPATIQLALSGRGKALFDMFDPEQQDAMNSAEMPYELESVTLERLNVNAAGAALVGSGAFTFDNSDMDSFAPLPRPEGSATIEITGFNALLDNLVAMGLVPEQDVMGARMMVGMFARSTGDDQMETSVEVLPNGQVNVNGNRVR</sequence>
<evidence type="ECO:0008006" key="4">
    <source>
        <dbReference type="Google" id="ProtNLM"/>
    </source>
</evidence>
<reference evidence="3" key="1">
    <citation type="submission" date="2017-01" db="EMBL/GenBank/DDBJ databases">
        <authorList>
            <person name="Varghese N."/>
            <person name="Submissions S."/>
        </authorList>
    </citation>
    <scope>NUCLEOTIDE SEQUENCE [LARGE SCALE GENOMIC DNA]</scope>
    <source>
        <strain evidence="3">DSM 29591</strain>
    </source>
</reference>
<name>A0A1R3XCQ1_9RHOB</name>
<dbReference type="Proteomes" id="UP000186997">
    <property type="component" value="Unassembled WGS sequence"/>
</dbReference>
<evidence type="ECO:0000256" key="1">
    <source>
        <dbReference type="SAM" id="SignalP"/>
    </source>
</evidence>
<dbReference type="STRING" id="287098.SAMN05421665_2456"/>
<gene>
    <name evidence="2" type="ORF">SAMN05421665_2456</name>
</gene>
<proteinExistence type="predicted"/>
<feature type="signal peptide" evidence="1">
    <location>
        <begin position="1"/>
        <end position="24"/>
    </location>
</feature>
<dbReference type="InterPro" id="IPR018666">
    <property type="entry name" value="DUF2125"/>
</dbReference>
<organism evidence="2 3">
    <name type="scientific">Yoonia rosea</name>
    <dbReference type="NCBI Taxonomy" id="287098"/>
    <lineage>
        <taxon>Bacteria</taxon>
        <taxon>Pseudomonadati</taxon>
        <taxon>Pseudomonadota</taxon>
        <taxon>Alphaproteobacteria</taxon>
        <taxon>Rhodobacterales</taxon>
        <taxon>Paracoccaceae</taxon>
        <taxon>Yoonia</taxon>
    </lineage>
</organism>
<evidence type="ECO:0000313" key="2">
    <source>
        <dbReference type="EMBL" id="SIT87575.1"/>
    </source>
</evidence>
<feature type="chain" id="PRO_5012164441" description="DUF2125 domain-containing protein" evidence="1">
    <location>
        <begin position="25"/>
        <end position="500"/>
    </location>
</feature>
<keyword evidence="1" id="KW-0732">Signal</keyword>
<dbReference type="EMBL" id="FTPR01000002">
    <property type="protein sequence ID" value="SIT87575.1"/>
    <property type="molecule type" value="Genomic_DNA"/>
</dbReference>